<organism evidence="1 2">
    <name type="scientific">Ricinus communis</name>
    <name type="common">Castor bean</name>
    <dbReference type="NCBI Taxonomy" id="3988"/>
    <lineage>
        <taxon>Eukaryota</taxon>
        <taxon>Viridiplantae</taxon>
        <taxon>Streptophyta</taxon>
        <taxon>Embryophyta</taxon>
        <taxon>Tracheophyta</taxon>
        <taxon>Spermatophyta</taxon>
        <taxon>Magnoliopsida</taxon>
        <taxon>eudicotyledons</taxon>
        <taxon>Gunneridae</taxon>
        <taxon>Pentapetalae</taxon>
        <taxon>rosids</taxon>
        <taxon>fabids</taxon>
        <taxon>Malpighiales</taxon>
        <taxon>Euphorbiaceae</taxon>
        <taxon>Acalyphoideae</taxon>
        <taxon>Acalypheae</taxon>
        <taxon>Ricinus</taxon>
    </lineage>
</organism>
<dbReference type="EMBL" id="EQ973920">
    <property type="protein sequence ID" value="EEF38744.1"/>
    <property type="molecule type" value="Genomic_DNA"/>
</dbReference>
<name>B9SCD9_RICCO</name>
<reference evidence="2" key="1">
    <citation type="journal article" date="2010" name="Nat. Biotechnol.">
        <title>Draft genome sequence of the oilseed species Ricinus communis.</title>
        <authorList>
            <person name="Chan A.P."/>
            <person name="Crabtree J."/>
            <person name="Zhao Q."/>
            <person name="Lorenzi H."/>
            <person name="Orvis J."/>
            <person name="Puiu D."/>
            <person name="Melake-Berhan A."/>
            <person name="Jones K.M."/>
            <person name="Redman J."/>
            <person name="Chen G."/>
            <person name="Cahoon E.B."/>
            <person name="Gedil M."/>
            <person name="Stanke M."/>
            <person name="Haas B.J."/>
            <person name="Wortman J.R."/>
            <person name="Fraser-Liggett C.M."/>
            <person name="Ravel J."/>
            <person name="Rabinowicz P.D."/>
        </authorList>
    </citation>
    <scope>NUCLEOTIDE SEQUENCE [LARGE SCALE GENOMIC DNA]</scope>
    <source>
        <strain evidence="2">cv. Hale</strain>
    </source>
</reference>
<keyword evidence="2" id="KW-1185">Reference proteome</keyword>
<evidence type="ECO:0000313" key="1">
    <source>
        <dbReference type="EMBL" id="EEF38744.1"/>
    </source>
</evidence>
<gene>
    <name evidence="1" type="ORF">RCOM_0893790</name>
</gene>
<proteinExistence type="predicted"/>
<accession>B9SCD9</accession>
<dbReference type="InParanoid" id="B9SCD9"/>
<dbReference type="AlphaFoldDB" id="B9SCD9"/>
<sequence length="78" mass="9071">MGVDIWVSPKGLWTYPTHYTERRVSEKRECEYSIQFCCPNPEAAKSETCLLAVDYDTDLHYLLHSLRILVSEDLSAEF</sequence>
<dbReference type="Proteomes" id="UP000008311">
    <property type="component" value="Unassembled WGS sequence"/>
</dbReference>
<evidence type="ECO:0000313" key="2">
    <source>
        <dbReference type="Proteomes" id="UP000008311"/>
    </source>
</evidence>
<protein>
    <submittedName>
        <fullName evidence="1">Uncharacterized protein</fullName>
    </submittedName>
</protein>